<keyword evidence="3" id="KW-0732">Signal</keyword>
<accession>A0A3P8WGF9</accession>
<dbReference type="PANTHER" id="PTHR11022:SF69">
    <property type="entry name" value="PEPTIDOGLYCAN RECOGNITION PROTEIN 6"/>
    <property type="match status" value="1"/>
</dbReference>
<dbReference type="InterPro" id="IPR002502">
    <property type="entry name" value="Amidase_domain"/>
</dbReference>
<dbReference type="GO" id="GO:0008745">
    <property type="term" value="F:N-acetylmuramoyl-L-alanine amidase activity"/>
    <property type="evidence" value="ECO:0007669"/>
    <property type="project" value="Ensembl"/>
</dbReference>
<dbReference type="Proteomes" id="UP000265120">
    <property type="component" value="Chromosome 17"/>
</dbReference>
<organism evidence="6 7">
    <name type="scientific">Cynoglossus semilaevis</name>
    <name type="common">Tongue sole</name>
    <dbReference type="NCBI Taxonomy" id="244447"/>
    <lineage>
        <taxon>Eukaryota</taxon>
        <taxon>Metazoa</taxon>
        <taxon>Chordata</taxon>
        <taxon>Craniata</taxon>
        <taxon>Vertebrata</taxon>
        <taxon>Euteleostomi</taxon>
        <taxon>Actinopterygii</taxon>
        <taxon>Neopterygii</taxon>
        <taxon>Teleostei</taxon>
        <taxon>Neoteleostei</taxon>
        <taxon>Acanthomorphata</taxon>
        <taxon>Carangaria</taxon>
        <taxon>Pleuronectiformes</taxon>
        <taxon>Pleuronectoidei</taxon>
        <taxon>Cynoglossidae</taxon>
        <taxon>Cynoglossinae</taxon>
        <taxon>Cynoglossus</taxon>
    </lineage>
</organism>
<evidence type="ECO:0000256" key="3">
    <source>
        <dbReference type="SAM" id="SignalP"/>
    </source>
</evidence>
<dbReference type="CTD" id="571817"/>
<dbReference type="OMA" id="HFVYIHH"/>
<dbReference type="PANTHER" id="PTHR11022">
    <property type="entry name" value="PEPTIDOGLYCAN RECOGNITION PROTEIN"/>
    <property type="match status" value="1"/>
</dbReference>
<evidence type="ECO:0000256" key="2">
    <source>
        <dbReference type="ARBA" id="ARBA00022859"/>
    </source>
</evidence>
<feature type="domain" description="N-acetylmuramoyl-L-alanine amidase" evidence="4">
    <location>
        <begin position="311"/>
        <end position="450"/>
    </location>
</feature>
<protein>
    <submittedName>
        <fullName evidence="6">Peptidoglycan recognition protein 6</fullName>
    </submittedName>
</protein>
<dbReference type="InterPro" id="IPR015510">
    <property type="entry name" value="PGRP"/>
</dbReference>
<reference evidence="6" key="3">
    <citation type="submission" date="2025-09" db="UniProtKB">
        <authorList>
            <consortium name="Ensembl"/>
        </authorList>
    </citation>
    <scope>IDENTIFICATION</scope>
</reference>
<reference evidence="6 7" key="1">
    <citation type="journal article" date="2014" name="Nat. Genet.">
        <title>Whole-genome sequence of a flatfish provides insights into ZW sex chromosome evolution and adaptation to a benthic lifestyle.</title>
        <authorList>
            <person name="Chen S."/>
            <person name="Zhang G."/>
            <person name="Shao C."/>
            <person name="Huang Q."/>
            <person name="Liu G."/>
            <person name="Zhang P."/>
            <person name="Song W."/>
            <person name="An N."/>
            <person name="Chalopin D."/>
            <person name="Volff J.N."/>
            <person name="Hong Y."/>
            <person name="Li Q."/>
            <person name="Sha Z."/>
            <person name="Zhou H."/>
            <person name="Xie M."/>
            <person name="Yu Q."/>
            <person name="Liu Y."/>
            <person name="Xiang H."/>
            <person name="Wang N."/>
            <person name="Wu K."/>
            <person name="Yang C."/>
            <person name="Zhou Q."/>
            <person name="Liao X."/>
            <person name="Yang L."/>
            <person name="Hu Q."/>
            <person name="Zhang J."/>
            <person name="Meng L."/>
            <person name="Jin L."/>
            <person name="Tian Y."/>
            <person name="Lian J."/>
            <person name="Yang J."/>
            <person name="Miao G."/>
            <person name="Liu S."/>
            <person name="Liang Z."/>
            <person name="Yan F."/>
            <person name="Li Y."/>
            <person name="Sun B."/>
            <person name="Zhang H."/>
            <person name="Zhang J."/>
            <person name="Zhu Y."/>
            <person name="Du M."/>
            <person name="Zhao Y."/>
            <person name="Schartl M."/>
            <person name="Tang Q."/>
            <person name="Wang J."/>
        </authorList>
    </citation>
    <scope>NUCLEOTIDE SEQUENCE</scope>
</reference>
<keyword evidence="2" id="KW-0391">Immunity</keyword>
<dbReference type="Ensembl" id="ENSCSET00000025864.1">
    <property type="protein sequence ID" value="ENSCSEP00000025527.1"/>
    <property type="gene ID" value="ENSCSEG00000016303.1"/>
</dbReference>
<dbReference type="GO" id="GO:0008270">
    <property type="term" value="F:zinc ion binding"/>
    <property type="evidence" value="ECO:0007669"/>
    <property type="project" value="InterPro"/>
</dbReference>
<dbReference type="AlphaFoldDB" id="A0A3P8WGF9"/>
<keyword evidence="7" id="KW-1185">Reference proteome</keyword>
<feature type="domain" description="Peptidoglycan recognition protein family" evidence="5">
    <location>
        <begin position="298"/>
        <end position="444"/>
    </location>
</feature>
<evidence type="ECO:0000259" key="4">
    <source>
        <dbReference type="SMART" id="SM00644"/>
    </source>
</evidence>
<evidence type="ECO:0000256" key="1">
    <source>
        <dbReference type="ARBA" id="ARBA00007553"/>
    </source>
</evidence>
<dbReference type="GeneTree" id="ENSGT00940000158718"/>
<dbReference type="OrthoDB" id="10001926at2759"/>
<proteinExistence type="inferred from homology"/>
<dbReference type="GO" id="GO:0042742">
    <property type="term" value="P:defense response to bacterium"/>
    <property type="evidence" value="ECO:0007669"/>
    <property type="project" value="Ensembl"/>
</dbReference>
<dbReference type="KEGG" id="csem:103393646"/>
<evidence type="ECO:0000259" key="5">
    <source>
        <dbReference type="SMART" id="SM00701"/>
    </source>
</evidence>
<name>A0A3P8WGF9_CYNSE</name>
<dbReference type="GO" id="GO:0009253">
    <property type="term" value="P:peptidoglycan catabolic process"/>
    <property type="evidence" value="ECO:0007669"/>
    <property type="project" value="InterPro"/>
</dbReference>
<dbReference type="CDD" id="cd06583">
    <property type="entry name" value="PGRP"/>
    <property type="match status" value="1"/>
</dbReference>
<feature type="chain" id="PRO_5018292639" evidence="3">
    <location>
        <begin position="21"/>
        <end position="468"/>
    </location>
</feature>
<dbReference type="SUPFAM" id="SSF55846">
    <property type="entry name" value="N-acetylmuramoyl-L-alanine amidase-like"/>
    <property type="match status" value="1"/>
</dbReference>
<dbReference type="SMART" id="SM00701">
    <property type="entry name" value="PGRP"/>
    <property type="match status" value="1"/>
</dbReference>
<dbReference type="STRING" id="244447.ENSCSEP00000025527"/>
<dbReference type="Gene3D" id="3.40.80.10">
    <property type="entry name" value="Peptidoglycan recognition protein-like"/>
    <property type="match status" value="1"/>
</dbReference>
<dbReference type="FunCoup" id="A0A3P8WGF9">
    <property type="interactions" value="834"/>
</dbReference>
<evidence type="ECO:0000313" key="7">
    <source>
        <dbReference type="Proteomes" id="UP000265120"/>
    </source>
</evidence>
<sequence>MDKLTLGLVVVWACTHCTGAASFSLHMDDFIEAVKQVEDADPKSVPQSVLKRLRWWAGLNHDAFIQHFLGDVSPTAPDLDPGLVDYIRTAVQYRVTDDAREEGVVLTSDGSTVALRPLLLGLEAGFLPRYSERQRALYQLTLARELSLSLRSSSPPGQRVGPDGCWDSLSSPLVFTLSDTPSLPTASYVNGAMDGVVLGMAMKSRRSLKLSSLLTQYYCHQLDNNGMDAAPRLIGRRRRDNFRELVLPPLLYRQVMKSVDLQRSLRREAETEVKEKKRLMAAVKAGVKDFVHLFMDCPPMIPRCIWGAAPYRGTPTNLTLPLTFMFIHHTAIPSQPCLTFQQCSADMRSMQRFHQEDRGWDDIGYSFVAGSDGYVYVGRSWHWQGAHTLGHNTVGYGVSFIGDYSNSLPSQHSMGLVRERLASCAVGGGRLIPSFILKGHRQVVNTSCPGDTFYHEIKSWQHFGETKK</sequence>
<dbReference type="GeneID" id="103393646"/>
<evidence type="ECO:0000313" key="6">
    <source>
        <dbReference type="Ensembl" id="ENSCSEP00000025527.1"/>
    </source>
</evidence>
<dbReference type="RefSeq" id="XP_008328906.1">
    <property type="nucleotide sequence ID" value="XM_008330684.2"/>
</dbReference>
<dbReference type="InParanoid" id="A0A3P8WGF9"/>
<dbReference type="GO" id="GO:0002376">
    <property type="term" value="P:immune system process"/>
    <property type="evidence" value="ECO:0007669"/>
    <property type="project" value="UniProtKB-KW"/>
</dbReference>
<feature type="signal peptide" evidence="3">
    <location>
        <begin position="1"/>
        <end position="20"/>
    </location>
</feature>
<comment type="similarity">
    <text evidence="1">Belongs to the N-acetylmuramoyl-L-alanine amidase 2 family.</text>
</comment>
<dbReference type="FunFam" id="3.40.80.10:FF:000001">
    <property type="entry name" value="Peptidoglycan recognition protein 1"/>
    <property type="match status" value="1"/>
</dbReference>
<dbReference type="InterPro" id="IPR036505">
    <property type="entry name" value="Amidase/PGRP_sf"/>
</dbReference>
<reference evidence="6" key="2">
    <citation type="submission" date="2025-08" db="UniProtKB">
        <authorList>
            <consortium name="Ensembl"/>
        </authorList>
    </citation>
    <scope>IDENTIFICATION</scope>
</reference>
<dbReference type="InterPro" id="IPR006619">
    <property type="entry name" value="PGRP_domain_met/bac"/>
</dbReference>
<dbReference type="Pfam" id="PF01510">
    <property type="entry name" value="Amidase_2"/>
    <property type="match status" value="1"/>
</dbReference>
<dbReference type="SMART" id="SM00644">
    <property type="entry name" value="Ami_2"/>
    <property type="match status" value="1"/>
</dbReference>